<evidence type="ECO:0000313" key="2">
    <source>
        <dbReference type="EMBL" id="MVW74177.1"/>
    </source>
</evidence>
<dbReference type="InterPro" id="IPR015943">
    <property type="entry name" value="WD40/YVTN_repeat-like_dom_sf"/>
</dbReference>
<dbReference type="InterPro" id="IPR051344">
    <property type="entry name" value="Vgb"/>
</dbReference>
<keyword evidence="3" id="KW-1185">Reference proteome</keyword>
<keyword evidence="2" id="KW-0456">Lyase</keyword>
<dbReference type="Pfam" id="PF24684">
    <property type="entry name" value="Vgb_lyase"/>
    <property type="match status" value="1"/>
</dbReference>
<accession>A0A6I4KQ56</accession>
<dbReference type="EMBL" id="WKJZ01000001">
    <property type="protein sequence ID" value="MVW74177.1"/>
    <property type="molecule type" value="Genomic_DNA"/>
</dbReference>
<dbReference type="PANTHER" id="PTHR40274">
    <property type="entry name" value="VIRGINIAMYCIN B LYASE"/>
    <property type="match status" value="1"/>
</dbReference>
<comment type="caution">
    <text evidence="2">The sequence shown here is derived from an EMBL/GenBank/DDBJ whole genome shotgun (WGS) entry which is preliminary data.</text>
</comment>
<keyword evidence="1" id="KW-0732">Signal</keyword>
<dbReference type="Gene3D" id="2.130.10.10">
    <property type="entry name" value="YVTN repeat-like/Quinoprotein amine dehydrogenase"/>
    <property type="match status" value="2"/>
</dbReference>
<dbReference type="SUPFAM" id="SSF50952">
    <property type="entry name" value="Soluble quinoprotein glucose dehydrogenase"/>
    <property type="match status" value="1"/>
</dbReference>
<evidence type="ECO:0000313" key="3">
    <source>
        <dbReference type="Proteomes" id="UP000429555"/>
    </source>
</evidence>
<organism evidence="2 3">
    <name type="scientific">Pseudomonas xionganensis</name>
    <dbReference type="NCBI Taxonomy" id="2654845"/>
    <lineage>
        <taxon>Bacteria</taxon>
        <taxon>Pseudomonadati</taxon>
        <taxon>Pseudomonadota</taxon>
        <taxon>Gammaproteobacteria</taxon>
        <taxon>Pseudomonadales</taxon>
        <taxon>Pseudomonadaceae</taxon>
        <taxon>Pseudomonas</taxon>
    </lineage>
</organism>
<dbReference type="GO" id="GO:0016829">
    <property type="term" value="F:lyase activity"/>
    <property type="evidence" value="ECO:0007669"/>
    <property type="project" value="UniProtKB-KW"/>
</dbReference>
<feature type="chain" id="PRO_5026190278" evidence="1">
    <location>
        <begin position="20"/>
        <end position="592"/>
    </location>
</feature>
<dbReference type="PANTHER" id="PTHR40274:SF3">
    <property type="entry name" value="VIRGINIAMYCIN B LYASE"/>
    <property type="match status" value="1"/>
</dbReference>
<sequence>MRNTLLSLTLLAVSLPAGALQLQISDAGGQPLAQAMVSLKAERPWRAAGDDNGYPRERSEQRISPEITGFSGADGRLQIDYAEPVSLNLRVRVPGYRDLQQNGVAHDAVLTLRLQAETDPAALAAQQPANAWFAALDFGGDEALRKTALEQCGFCHQQGSFFMRRERSLEEWQQVLERMIAYGARPASKLEQPLLEVFHKGYADLRQNPHKVPRAKPWEDHLSSSRIVEWPLGDAFSQMHDLLLHSNGKVYVGDNLQDRLWEIDPRTGQAVVYKTPVDKGDEIGGLFSGRLKTYPKLETTAGIHSFAESPKDGHIFITPSLQRRLFEFDPASKTFTTHYFDQGLYPHTVRIDAQDRVWFTLALSNQVARFDRASGEFRLYDLPARSTKESIGLALNGVVRRLMNWGLPMHWLPVDERVSGMPMPYGIDIAPDGKVWFARLHADSIGVIDPADDSVQVIDTPFQAPRRMRVDAVGDLWISAFPEGKIVRYRPADGSFTDFPLPSAINDVETPYSLNVDRQRQQVWVNGTSSDTLLRLDIASGEWRTYPLPRKVSFTRDVEIAADGSIYTSNSAFPSWQIEDGQPTLIRLIPGE</sequence>
<evidence type="ECO:0000256" key="1">
    <source>
        <dbReference type="SAM" id="SignalP"/>
    </source>
</evidence>
<name>A0A6I4KQ56_9PSED</name>
<dbReference type="RefSeq" id="WP_160343144.1">
    <property type="nucleotide sequence ID" value="NZ_WKJZ01000001.1"/>
</dbReference>
<dbReference type="SUPFAM" id="SSF63829">
    <property type="entry name" value="Calcium-dependent phosphotriesterase"/>
    <property type="match status" value="1"/>
</dbReference>
<dbReference type="GO" id="GO:0030288">
    <property type="term" value="C:outer membrane-bounded periplasmic space"/>
    <property type="evidence" value="ECO:0007669"/>
    <property type="project" value="TreeGrafter"/>
</dbReference>
<gene>
    <name evidence="2" type="ORF">GJV18_02495</name>
</gene>
<reference evidence="2 3" key="1">
    <citation type="submission" date="2019-11" db="EMBL/GenBank/DDBJ databases">
        <title>Pseudomonas flavidum sp. nov., isolated from Baiyang Lake.</title>
        <authorList>
            <person name="Zhao Y."/>
        </authorList>
    </citation>
    <scope>NUCLEOTIDE SEQUENCE [LARGE SCALE GENOMIC DNA]</scope>
    <source>
        <strain evidence="3">R-22-3 w-18</strain>
    </source>
</reference>
<dbReference type="Proteomes" id="UP000429555">
    <property type="component" value="Unassembled WGS sequence"/>
</dbReference>
<protein>
    <submittedName>
        <fullName evidence="2">Lyase</fullName>
    </submittedName>
</protein>
<dbReference type="InterPro" id="IPR011041">
    <property type="entry name" value="Quinoprot_gluc/sorb_DH_b-prop"/>
</dbReference>
<proteinExistence type="predicted"/>
<dbReference type="AlphaFoldDB" id="A0A6I4KQ56"/>
<feature type="signal peptide" evidence="1">
    <location>
        <begin position="1"/>
        <end position="19"/>
    </location>
</feature>